<name>A0ABT3ZI70_9BURK</name>
<evidence type="ECO:0000313" key="2">
    <source>
        <dbReference type="EMBL" id="MCY0386228.1"/>
    </source>
</evidence>
<dbReference type="InterPro" id="IPR006680">
    <property type="entry name" value="Amidohydro-rel"/>
</dbReference>
<evidence type="ECO:0000259" key="1">
    <source>
        <dbReference type="Pfam" id="PF04909"/>
    </source>
</evidence>
<dbReference type="InterPro" id="IPR032466">
    <property type="entry name" value="Metal_Hydrolase"/>
</dbReference>
<dbReference type="PANTHER" id="PTHR35563">
    <property type="entry name" value="BARREL METAL-DEPENDENT HYDROLASE, PUTATIVE (AFU_ORTHOLOGUE AFUA_1G16240)-RELATED"/>
    <property type="match status" value="1"/>
</dbReference>
<keyword evidence="3" id="KW-1185">Reference proteome</keyword>
<protein>
    <submittedName>
        <fullName evidence="2">Amidohydrolase family protein</fullName>
    </submittedName>
</protein>
<accession>A0ABT3ZI70</accession>
<comment type="caution">
    <text evidence="2">The sequence shown here is derived from an EMBL/GenBank/DDBJ whole genome shotgun (WGS) entry which is preliminary data.</text>
</comment>
<dbReference type="Gene3D" id="3.20.20.140">
    <property type="entry name" value="Metal-dependent hydrolases"/>
    <property type="match status" value="1"/>
</dbReference>
<proteinExistence type="predicted"/>
<gene>
    <name evidence="2" type="ORF">OVY01_02985</name>
</gene>
<dbReference type="SUPFAM" id="SSF51556">
    <property type="entry name" value="Metallo-dependent hydrolases"/>
    <property type="match status" value="1"/>
</dbReference>
<dbReference type="Pfam" id="PF04909">
    <property type="entry name" value="Amidohydro_2"/>
    <property type="match status" value="1"/>
</dbReference>
<dbReference type="InterPro" id="IPR052358">
    <property type="entry name" value="Aro_Compnd_Degr_Hydrolases"/>
</dbReference>
<organism evidence="2 3">
    <name type="scientific">Robbsia betulipollinis</name>
    <dbReference type="NCBI Taxonomy" id="2981849"/>
    <lineage>
        <taxon>Bacteria</taxon>
        <taxon>Pseudomonadati</taxon>
        <taxon>Pseudomonadota</taxon>
        <taxon>Betaproteobacteria</taxon>
        <taxon>Burkholderiales</taxon>
        <taxon>Burkholderiaceae</taxon>
        <taxon>Robbsia</taxon>
    </lineage>
</organism>
<dbReference type="Proteomes" id="UP001082899">
    <property type="component" value="Unassembled WGS sequence"/>
</dbReference>
<evidence type="ECO:0000313" key="3">
    <source>
        <dbReference type="Proteomes" id="UP001082899"/>
    </source>
</evidence>
<sequence length="294" mass="32539">MSRTRPMPALACDAHMHVYDAGFAHAGTLAGAATAHDYQHHFQKRVGTRRTVVVTPRPYGVDNAVTLDAIRKLGLAHTRGVAVLHPDVSDAELARLHAGGIRGVRFTLYTAARAAVGFDMVEPLAQRIQALGWHVQLHWTADQIVAHASLLRRLPSRIVFDHLGRLPMPQGTAHPAFAIVRGLLERGRTWMKLSGPYLDSRVADYADVATVARAWIAAAPERLVWGSDWPHVTETHDKPDDIRLAEALSDWVEDDATYQKVLVTTPAELYGFEPLHNNHKETKMMHSSHLGGLR</sequence>
<feature type="domain" description="Amidohydrolase-related" evidence="1">
    <location>
        <begin position="12"/>
        <end position="272"/>
    </location>
</feature>
<dbReference type="EMBL" id="JAPMXC010000001">
    <property type="protein sequence ID" value="MCY0386228.1"/>
    <property type="molecule type" value="Genomic_DNA"/>
</dbReference>
<reference evidence="2" key="1">
    <citation type="submission" date="2022-11" db="EMBL/GenBank/DDBJ databases">
        <title>Robbsia betulipollinis sp. nov., isolated from pollen of birch (Betula pendula).</title>
        <authorList>
            <person name="Shi H."/>
            <person name="Ambika Manirajan B."/>
            <person name="Ratering S."/>
            <person name="Geissler-Plaum R."/>
            <person name="Schnell S."/>
        </authorList>
    </citation>
    <scope>NUCLEOTIDE SEQUENCE</scope>
    <source>
        <strain evidence="2">Bb-Pol-6</strain>
    </source>
</reference>
<dbReference type="RefSeq" id="WP_267845543.1">
    <property type="nucleotide sequence ID" value="NZ_JAPMXC010000001.1"/>
</dbReference>
<dbReference type="PANTHER" id="PTHR35563:SF2">
    <property type="entry name" value="BARREL METAL-DEPENDENT HYDROLASE, PUTATIVE (AFU_ORTHOLOGUE AFUA_1G16240)-RELATED"/>
    <property type="match status" value="1"/>
</dbReference>